<feature type="region of interest" description="Disordered" evidence="1">
    <location>
        <begin position="1"/>
        <end position="35"/>
    </location>
</feature>
<organism evidence="4 5">
    <name type="scientific">Halorubrum sodomense</name>
    <dbReference type="NCBI Taxonomy" id="35743"/>
    <lineage>
        <taxon>Archaea</taxon>
        <taxon>Methanobacteriati</taxon>
        <taxon>Methanobacteriota</taxon>
        <taxon>Stenosarchaea group</taxon>
        <taxon>Halobacteria</taxon>
        <taxon>Halobacteriales</taxon>
        <taxon>Haloferacaceae</taxon>
        <taxon>Halorubrum</taxon>
    </lineage>
</organism>
<keyword evidence="2" id="KW-1133">Transmembrane helix</keyword>
<feature type="compositionally biased region" description="Basic and acidic residues" evidence="1">
    <location>
        <begin position="1"/>
        <end position="20"/>
    </location>
</feature>
<feature type="domain" description="DUF7344" evidence="3">
    <location>
        <begin position="45"/>
        <end position="125"/>
    </location>
</feature>
<proteinExistence type="predicted"/>
<keyword evidence="2" id="KW-0812">Transmembrane</keyword>
<sequence>MSADSEAKTRDAAQADREFSGPETDASSTEPENIERAEIGFDQLFEILKNKRRRRVIRYLLEGKNEEATLDELAEAIAARETGKDIKQISSQERKRVYVGLYQCHLPKMDDYGAISYNKPRGRIETAEHTDLFERYLSVDDDVDGSGWTRYHSTLSLVAGAFLVVPVVVGAFISNAALQVVTALLVGALVGVSAYRYFE</sequence>
<dbReference type="AlphaFoldDB" id="A0A1I6H4N2"/>
<accession>A0A1I6H4N2</accession>
<evidence type="ECO:0000313" key="4">
    <source>
        <dbReference type="EMBL" id="SFR49425.1"/>
    </source>
</evidence>
<keyword evidence="5" id="KW-1185">Reference proteome</keyword>
<evidence type="ECO:0000259" key="3">
    <source>
        <dbReference type="Pfam" id="PF24035"/>
    </source>
</evidence>
<dbReference type="EMBL" id="FOYN01000003">
    <property type="protein sequence ID" value="SFR49425.1"/>
    <property type="molecule type" value="Genomic_DNA"/>
</dbReference>
<evidence type="ECO:0000256" key="1">
    <source>
        <dbReference type="SAM" id="MobiDB-lite"/>
    </source>
</evidence>
<keyword evidence="2" id="KW-0472">Membrane</keyword>
<dbReference type="Pfam" id="PF24035">
    <property type="entry name" value="DUF7344"/>
    <property type="match status" value="1"/>
</dbReference>
<evidence type="ECO:0000313" key="5">
    <source>
        <dbReference type="Proteomes" id="UP000198932"/>
    </source>
</evidence>
<dbReference type="InterPro" id="IPR055768">
    <property type="entry name" value="DUF7344"/>
</dbReference>
<dbReference type="OrthoDB" id="331021at2157"/>
<feature type="transmembrane region" description="Helical" evidence="2">
    <location>
        <begin position="180"/>
        <end position="198"/>
    </location>
</feature>
<reference evidence="5" key="1">
    <citation type="submission" date="2016-10" db="EMBL/GenBank/DDBJ databases">
        <authorList>
            <person name="Varghese N."/>
            <person name="Submissions S."/>
        </authorList>
    </citation>
    <scope>NUCLEOTIDE SEQUENCE [LARGE SCALE GENOMIC DNA]</scope>
    <source>
        <strain evidence="5">RD 26</strain>
    </source>
</reference>
<feature type="transmembrane region" description="Helical" evidence="2">
    <location>
        <begin position="155"/>
        <end position="174"/>
    </location>
</feature>
<gene>
    <name evidence="4" type="ORF">SAMN04487937_2445</name>
</gene>
<name>A0A1I6H4N2_HALSD</name>
<protein>
    <recommendedName>
        <fullName evidence="3">DUF7344 domain-containing protein</fullName>
    </recommendedName>
</protein>
<dbReference type="Proteomes" id="UP000198932">
    <property type="component" value="Unassembled WGS sequence"/>
</dbReference>
<dbReference type="RefSeq" id="WP_092922531.1">
    <property type="nucleotide sequence ID" value="NZ_FOYN01000003.1"/>
</dbReference>
<evidence type="ECO:0000256" key="2">
    <source>
        <dbReference type="SAM" id="Phobius"/>
    </source>
</evidence>